<dbReference type="Proteomes" id="UP000011518">
    <property type="component" value="Unassembled WGS sequence"/>
</dbReference>
<proteinExistence type="predicted"/>
<keyword evidence="2" id="KW-1185">Reference proteome</keyword>
<dbReference type="EMBL" id="KB320639">
    <property type="protein sequence ID" value="ELW66673.1"/>
    <property type="molecule type" value="Genomic_DNA"/>
</dbReference>
<dbReference type="InParanoid" id="L9KVF3"/>
<gene>
    <name evidence="1" type="ORF">TREES_T100006477</name>
</gene>
<evidence type="ECO:0000313" key="1">
    <source>
        <dbReference type="EMBL" id="ELW66673.1"/>
    </source>
</evidence>
<protein>
    <submittedName>
        <fullName evidence="1">Uncharacterized protein</fullName>
    </submittedName>
</protein>
<dbReference type="AlphaFoldDB" id="L9KVF3"/>
<accession>L9KVF3</accession>
<reference evidence="2" key="1">
    <citation type="submission" date="2012-07" db="EMBL/GenBank/DDBJ databases">
        <title>Genome of the Chinese tree shrew, a rising model animal genetically related to primates.</title>
        <authorList>
            <person name="Zhang G."/>
            <person name="Fan Y."/>
            <person name="Yao Y."/>
            <person name="Huang Z."/>
        </authorList>
    </citation>
    <scope>NUCLEOTIDE SEQUENCE [LARGE SCALE GENOMIC DNA]</scope>
</reference>
<evidence type="ECO:0000313" key="2">
    <source>
        <dbReference type="Proteomes" id="UP000011518"/>
    </source>
</evidence>
<sequence length="79" mass="8577">MAATYQNQRKEVLHRTICDSESAVADLIPLNKEISSSSYMPITRYVIISDYGSSLEDSQDPVTPPSLLCGSAETVAVVL</sequence>
<name>L9KVF3_TUPCH</name>
<organism evidence="1 2">
    <name type="scientific">Tupaia chinensis</name>
    <name type="common">Chinese tree shrew</name>
    <name type="synonym">Tupaia belangeri chinensis</name>
    <dbReference type="NCBI Taxonomy" id="246437"/>
    <lineage>
        <taxon>Eukaryota</taxon>
        <taxon>Metazoa</taxon>
        <taxon>Chordata</taxon>
        <taxon>Craniata</taxon>
        <taxon>Vertebrata</taxon>
        <taxon>Euteleostomi</taxon>
        <taxon>Mammalia</taxon>
        <taxon>Eutheria</taxon>
        <taxon>Euarchontoglires</taxon>
        <taxon>Scandentia</taxon>
        <taxon>Tupaiidae</taxon>
        <taxon>Tupaia</taxon>
    </lineage>
</organism>
<reference evidence="2" key="2">
    <citation type="journal article" date="2013" name="Nat. Commun.">
        <title>Genome of the Chinese tree shrew.</title>
        <authorList>
            <person name="Fan Y."/>
            <person name="Huang Z.Y."/>
            <person name="Cao C.C."/>
            <person name="Chen C.S."/>
            <person name="Chen Y.X."/>
            <person name="Fan D.D."/>
            <person name="He J."/>
            <person name="Hou H.L."/>
            <person name="Hu L."/>
            <person name="Hu X.T."/>
            <person name="Jiang X.T."/>
            <person name="Lai R."/>
            <person name="Lang Y.S."/>
            <person name="Liang B."/>
            <person name="Liao S.G."/>
            <person name="Mu D."/>
            <person name="Ma Y.Y."/>
            <person name="Niu Y.Y."/>
            <person name="Sun X.Q."/>
            <person name="Xia J.Q."/>
            <person name="Xiao J."/>
            <person name="Xiong Z.Q."/>
            <person name="Xu L."/>
            <person name="Yang L."/>
            <person name="Zhang Y."/>
            <person name="Zhao W."/>
            <person name="Zhao X.D."/>
            <person name="Zheng Y.T."/>
            <person name="Zhou J.M."/>
            <person name="Zhu Y.B."/>
            <person name="Zhang G.J."/>
            <person name="Wang J."/>
            <person name="Yao Y.G."/>
        </authorList>
    </citation>
    <scope>NUCLEOTIDE SEQUENCE [LARGE SCALE GENOMIC DNA]</scope>
</reference>